<dbReference type="InterPro" id="IPR011042">
    <property type="entry name" value="6-blade_b-propeller_TolB-like"/>
</dbReference>
<evidence type="ECO:0000313" key="2">
    <source>
        <dbReference type="EMBL" id="QPC84233.1"/>
    </source>
</evidence>
<evidence type="ECO:0000256" key="1">
    <source>
        <dbReference type="SAM" id="SignalP"/>
    </source>
</evidence>
<name>A0A7S8ECI5_9CHLR</name>
<sequence length="403" mass="46143">MHTCKHISHRFITLLLLFLFMINPAYAQLYDADDPAPQFLYRDDDQLIMVNGYTGETSTLDIDITDQDFFSWTPDGTYLFSAHHQGNNNVSCINFYDVDTETWLYDEPVSCDVDVREIEYAADGATLAYSTVDDSGGSLWLHDLENGTDKELYRAEGEGLNDAGISTIQWSPTGAYLTFIHHNWIMGGTLNNFVVLKMDSGDHFWVTGANPYYASYAPIWSEDDNWFLITLKAQYVESGGAPFTNHEGDVYLVHNETGDQYRLTYTPAVFEYDVHWTDDGDIAFTIATEHEFTFSLQDAMNIDVVPYEDIVQPEDFDVEAYFDAGRSDNDLISPDRDFSAWITNRMDESDEHIYELNIGVDKRAYIDIEGDNGIVYSVLLPEDYQRRNILIGWRPSHYPYSYG</sequence>
<evidence type="ECO:0000313" key="3">
    <source>
        <dbReference type="Proteomes" id="UP000594468"/>
    </source>
</evidence>
<dbReference type="KEGG" id="pmet:G4Y79_07630"/>
<keyword evidence="3" id="KW-1185">Reference proteome</keyword>
<dbReference type="SUPFAM" id="SSF82171">
    <property type="entry name" value="DPP6 N-terminal domain-like"/>
    <property type="match status" value="1"/>
</dbReference>
<keyword evidence="1" id="KW-0732">Signal</keyword>
<reference evidence="2 3" key="1">
    <citation type="submission" date="2020-02" db="EMBL/GenBank/DDBJ databases">
        <authorList>
            <person name="Zheng R.K."/>
            <person name="Sun C.M."/>
        </authorList>
    </citation>
    <scope>NUCLEOTIDE SEQUENCE [LARGE SCALE GENOMIC DNA]</scope>
    <source>
        <strain evidence="3">rifampicinis</strain>
    </source>
</reference>
<accession>A0A7S8ECI5</accession>
<feature type="chain" id="PRO_5032300008" description="WD40 repeat domain-containing protein" evidence="1">
    <location>
        <begin position="28"/>
        <end position="403"/>
    </location>
</feature>
<evidence type="ECO:0008006" key="4">
    <source>
        <dbReference type="Google" id="ProtNLM"/>
    </source>
</evidence>
<dbReference type="Gene3D" id="2.120.10.30">
    <property type="entry name" value="TolB, C-terminal domain"/>
    <property type="match status" value="1"/>
</dbReference>
<proteinExistence type="predicted"/>
<feature type="signal peptide" evidence="1">
    <location>
        <begin position="1"/>
        <end position="27"/>
    </location>
</feature>
<protein>
    <recommendedName>
        <fullName evidence="4">WD40 repeat domain-containing protein</fullName>
    </recommendedName>
</protein>
<dbReference type="AlphaFoldDB" id="A0A7S8ECI5"/>
<dbReference type="EMBL" id="CP062983">
    <property type="protein sequence ID" value="QPC84233.1"/>
    <property type="molecule type" value="Genomic_DNA"/>
</dbReference>
<organism evidence="2 3">
    <name type="scientific">Phototrophicus methaneseepsis</name>
    <dbReference type="NCBI Taxonomy" id="2710758"/>
    <lineage>
        <taxon>Bacteria</taxon>
        <taxon>Bacillati</taxon>
        <taxon>Chloroflexota</taxon>
        <taxon>Candidatus Thermofontia</taxon>
        <taxon>Phototrophicales</taxon>
        <taxon>Phototrophicaceae</taxon>
        <taxon>Phototrophicus</taxon>
    </lineage>
</organism>
<gene>
    <name evidence="2" type="ORF">G4Y79_07630</name>
</gene>
<dbReference type="RefSeq" id="WP_195172296.1">
    <property type="nucleotide sequence ID" value="NZ_CP062983.1"/>
</dbReference>
<dbReference type="Proteomes" id="UP000594468">
    <property type="component" value="Chromosome"/>
</dbReference>